<evidence type="ECO:0000313" key="4">
    <source>
        <dbReference type="EMBL" id="PMD43467.1"/>
    </source>
</evidence>
<keyword evidence="2" id="KW-0040">ANK repeat</keyword>
<dbReference type="SMART" id="SM00248">
    <property type="entry name" value="ANK"/>
    <property type="match status" value="6"/>
</dbReference>
<dbReference type="InterPro" id="IPR002110">
    <property type="entry name" value="Ankyrin_rpt"/>
</dbReference>
<feature type="compositionally biased region" description="Polar residues" evidence="3">
    <location>
        <begin position="48"/>
        <end position="60"/>
    </location>
</feature>
<accession>A0A2J6RY78</accession>
<dbReference type="PANTHER" id="PTHR24198:SF165">
    <property type="entry name" value="ANKYRIN REPEAT-CONTAINING PROTEIN-RELATED"/>
    <property type="match status" value="1"/>
</dbReference>
<feature type="compositionally biased region" description="Low complexity" evidence="3">
    <location>
        <begin position="1"/>
        <end position="18"/>
    </location>
</feature>
<dbReference type="SUPFAM" id="SSF48403">
    <property type="entry name" value="Ankyrin repeat"/>
    <property type="match status" value="1"/>
</dbReference>
<dbReference type="InterPro" id="IPR036770">
    <property type="entry name" value="Ankyrin_rpt-contain_sf"/>
</dbReference>
<evidence type="ECO:0000313" key="5">
    <source>
        <dbReference type="Proteomes" id="UP000235786"/>
    </source>
</evidence>
<evidence type="ECO:0000256" key="3">
    <source>
        <dbReference type="SAM" id="MobiDB-lite"/>
    </source>
</evidence>
<keyword evidence="1" id="KW-0677">Repeat</keyword>
<dbReference type="EMBL" id="KZ613942">
    <property type="protein sequence ID" value="PMD43467.1"/>
    <property type="molecule type" value="Genomic_DNA"/>
</dbReference>
<organism evidence="4 5">
    <name type="scientific">Hyaloscypha variabilis (strain UAMH 11265 / GT02V1 / F)</name>
    <name type="common">Meliniomyces variabilis</name>
    <dbReference type="NCBI Taxonomy" id="1149755"/>
    <lineage>
        <taxon>Eukaryota</taxon>
        <taxon>Fungi</taxon>
        <taxon>Dikarya</taxon>
        <taxon>Ascomycota</taxon>
        <taxon>Pezizomycotina</taxon>
        <taxon>Leotiomycetes</taxon>
        <taxon>Helotiales</taxon>
        <taxon>Hyaloscyphaceae</taxon>
        <taxon>Hyaloscypha</taxon>
        <taxon>Hyaloscypha variabilis</taxon>
    </lineage>
</organism>
<evidence type="ECO:0000256" key="1">
    <source>
        <dbReference type="ARBA" id="ARBA00022737"/>
    </source>
</evidence>
<keyword evidence="5" id="KW-1185">Reference proteome</keyword>
<proteinExistence type="predicted"/>
<feature type="region of interest" description="Disordered" evidence="3">
    <location>
        <begin position="1"/>
        <end position="60"/>
    </location>
</feature>
<dbReference type="AlphaFoldDB" id="A0A2J6RY78"/>
<dbReference type="Proteomes" id="UP000235786">
    <property type="component" value="Unassembled WGS sequence"/>
</dbReference>
<sequence>MASPSASSATLSNRSSFSLDNGAPMEIDEPLFLVPDGEDDNFVHQEESSNLQRASRPTSSFSGRVVDQHFKNNEFTLPNHYTDPQFLGNQYTISPSMRAALDPDPRVLKAMLSDGNKIYYERILAELEARRQTTLSTSPRSPVFDFPVSDISTEFGKDSLRVICGSKVGITTPLMEAIRAGLSENVSTLLEAGANPNGIPLQVMEDYAAFFLRFRPMIPSFTDEEGDVASREVLLKCMDLPQISSITMEEVEDRFCDGMAPFWCEEAFTPTSFYHHGESMPSLVEAARSGDIDMFDMLLEAGADASFWMSPQFYVPDLPTESSLSVSSPLHAALQARDNEMLKHLLDIDFDPNVMPLANPTRCFTPLMATIIYSEKFNKDAFDLLCSYPETNSEVRTPIYGVHLLHFAVAALNVDMLKHVASKLPHFSAGTTALGHTLLHIACMPSDALEVQRHSEIIYKSVHETRDLHARNDPYAHCPPDRGRDPVSDESRFAQQIAVVKFLWDKGITGVEHRDVHGNTPLHYLVGCRSVNQELLTWLLEKPGVETIWRECLNYYKATPEEMFYSGERAQKEGANGWRPWFKRSWTEERVKRKQEIWRDLLGENARRQL</sequence>
<dbReference type="OrthoDB" id="2980193at2759"/>
<name>A0A2J6RY78_HYAVF</name>
<dbReference type="Pfam" id="PF00023">
    <property type="entry name" value="Ank"/>
    <property type="match status" value="1"/>
</dbReference>
<gene>
    <name evidence="4" type="ORF">L207DRAFT_455555</name>
</gene>
<evidence type="ECO:0000256" key="2">
    <source>
        <dbReference type="ARBA" id="ARBA00023043"/>
    </source>
</evidence>
<reference evidence="4 5" key="1">
    <citation type="submission" date="2016-04" db="EMBL/GenBank/DDBJ databases">
        <title>A degradative enzymes factory behind the ericoid mycorrhizal symbiosis.</title>
        <authorList>
            <consortium name="DOE Joint Genome Institute"/>
            <person name="Martino E."/>
            <person name="Morin E."/>
            <person name="Grelet G."/>
            <person name="Kuo A."/>
            <person name="Kohler A."/>
            <person name="Daghino S."/>
            <person name="Barry K."/>
            <person name="Choi C."/>
            <person name="Cichocki N."/>
            <person name="Clum A."/>
            <person name="Copeland A."/>
            <person name="Hainaut M."/>
            <person name="Haridas S."/>
            <person name="Labutti K."/>
            <person name="Lindquist E."/>
            <person name="Lipzen A."/>
            <person name="Khouja H.-R."/>
            <person name="Murat C."/>
            <person name="Ohm R."/>
            <person name="Olson A."/>
            <person name="Spatafora J."/>
            <person name="Veneault-Fourrey C."/>
            <person name="Henrissat B."/>
            <person name="Grigoriev I."/>
            <person name="Martin F."/>
            <person name="Perotto S."/>
        </authorList>
    </citation>
    <scope>NUCLEOTIDE SEQUENCE [LARGE SCALE GENOMIC DNA]</scope>
    <source>
        <strain evidence="4 5">F</strain>
    </source>
</reference>
<dbReference type="Gene3D" id="1.25.40.20">
    <property type="entry name" value="Ankyrin repeat-containing domain"/>
    <property type="match status" value="2"/>
</dbReference>
<dbReference type="PANTHER" id="PTHR24198">
    <property type="entry name" value="ANKYRIN REPEAT AND PROTEIN KINASE DOMAIN-CONTAINING PROTEIN"/>
    <property type="match status" value="1"/>
</dbReference>
<dbReference type="STRING" id="1149755.A0A2J6RY78"/>
<protein>
    <submittedName>
        <fullName evidence="4">Ankyrin</fullName>
    </submittedName>
</protein>